<dbReference type="GO" id="GO:0061603">
    <property type="term" value="F:molybdenum cofactor guanylyltransferase activity"/>
    <property type="evidence" value="ECO:0007669"/>
    <property type="project" value="UniProtKB-EC"/>
</dbReference>
<comment type="catalytic activity">
    <reaction evidence="4">
        <text>Mo-molybdopterin + GTP + H(+) = Mo-molybdopterin guanine dinucleotide + diphosphate</text>
        <dbReference type="Rhea" id="RHEA:34243"/>
        <dbReference type="ChEBI" id="CHEBI:15378"/>
        <dbReference type="ChEBI" id="CHEBI:33019"/>
        <dbReference type="ChEBI" id="CHEBI:37565"/>
        <dbReference type="ChEBI" id="CHEBI:71302"/>
        <dbReference type="ChEBI" id="CHEBI:71310"/>
        <dbReference type="EC" id="2.7.7.77"/>
    </reaction>
</comment>
<dbReference type="EC" id="2.7.7.77" evidence="4"/>
<feature type="binding site" evidence="4">
    <location>
        <position position="101"/>
    </location>
    <ligand>
        <name>Mg(2+)</name>
        <dbReference type="ChEBI" id="CHEBI:18420"/>
    </ligand>
</feature>
<dbReference type="InterPro" id="IPR025877">
    <property type="entry name" value="MobA-like_NTP_Trfase"/>
</dbReference>
<dbReference type="InterPro" id="IPR013482">
    <property type="entry name" value="Molybde_CF_guanTrfase"/>
</dbReference>
<evidence type="ECO:0000313" key="7">
    <source>
        <dbReference type="EMBL" id="SEK42198.1"/>
    </source>
</evidence>
<dbReference type="SUPFAM" id="SSF52540">
    <property type="entry name" value="P-loop containing nucleoside triphosphate hydrolases"/>
    <property type="match status" value="1"/>
</dbReference>
<dbReference type="OrthoDB" id="9788394at2"/>
<keyword evidence="4 7" id="KW-0808">Transferase</keyword>
<dbReference type="InterPro" id="IPR029044">
    <property type="entry name" value="Nucleotide-diphossugar_trans"/>
</dbReference>
<proteinExistence type="inferred from homology"/>
<feature type="binding site" evidence="4">
    <location>
        <begin position="12"/>
        <end position="14"/>
    </location>
    <ligand>
        <name>GTP</name>
        <dbReference type="ChEBI" id="CHEBI:37565"/>
    </ligand>
</feature>
<dbReference type="PANTHER" id="PTHR40072">
    <property type="entry name" value="MOLYBDOPTERIN-GUANINE DINUCLEOTIDE BIOSYNTHESIS ADAPTER PROTEIN-RELATED"/>
    <property type="match status" value="1"/>
</dbReference>
<dbReference type="EMBL" id="FOBC01000002">
    <property type="protein sequence ID" value="SEK42198.1"/>
    <property type="molecule type" value="Genomic_DNA"/>
</dbReference>
<dbReference type="NCBIfam" id="TIGR00176">
    <property type="entry name" value="mobB"/>
    <property type="match status" value="1"/>
</dbReference>
<feature type="binding site" evidence="4">
    <location>
        <position position="53"/>
    </location>
    <ligand>
        <name>GTP</name>
        <dbReference type="ChEBI" id="CHEBI:37565"/>
    </ligand>
</feature>
<keyword evidence="3 4" id="KW-0501">Molybdenum cofactor biosynthesis</keyword>
<name>A0A1H7GVV0_9GAMM</name>
<evidence type="ECO:0000256" key="3">
    <source>
        <dbReference type="ARBA" id="ARBA00023150"/>
    </source>
</evidence>
<keyword evidence="4" id="KW-0963">Cytoplasm</keyword>
<keyword evidence="1 4" id="KW-0460">Magnesium</keyword>
<comment type="domain">
    <text evidence="4">The N-terminal domain determines nucleotide recognition and specific binding, while the C-terminal domain determines the specific binding to the target protein.</text>
</comment>
<feature type="domain" description="MobA-like NTP transferase" evidence="6">
    <location>
        <begin position="9"/>
        <end position="164"/>
    </location>
</feature>
<protein>
    <recommendedName>
        <fullName evidence="4">Molybdenum cofactor guanylyltransferase</fullName>
        <shortName evidence="4">MoCo guanylyltransferase</shortName>
        <ecNumber evidence="4">2.7.7.77</ecNumber>
    </recommendedName>
    <alternativeName>
        <fullName evidence="4">GTP:molybdopterin guanylyltransferase</fullName>
    </alternativeName>
    <alternativeName>
        <fullName evidence="4">Mo-MPT guanylyltransferase</fullName>
    </alternativeName>
    <alternativeName>
        <fullName evidence="4">Molybdopterin guanylyltransferase</fullName>
    </alternativeName>
    <alternativeName>
        <fullName evidence="4">Molybdopterin-guanine dinucleotide synthase</fullName>
        <shortName evidence="4">MGD synthase</shortName>
    </alternativeName>
</protein>
<keyword evidence="2 4" id="KW-0342">GTP-binding</keyword>
<reference evidence="8" key="1">
    <citation type="submission" date="2016-10" db="EMBL/GenBank/DDBJ databases">
        <authorList>
            <person name="Varghese N."/>
            <person name="Submissions S."/>
        </authorList>
    </citation>
    <scope>NUCLEOTIDE SEQUENCE [LARGE SCALE GENOMIC DNA]</scope>
    <source>
        <strain evidence="8">CGMCC 1.9150</strain>
    </source>
</reference>
<dbReference type="Pfam" id="PF12804">
    <property type="entry name" value="NTP_transf_3"/>
    <property type="match status" value="1"/>
</dbReference>
<keyword evidence="7" id="KW-0548">Nucleotidyltransferase</keyword>
<dbReference type="HAMAP" id="MF_00316">
    <property type="entry name" value="MobA"/>
    <property type="match status" value="1"/>
</dbReference>
<dbReference type="STRING" id="650850.SAMN04488129_10278"/>
<comment type="function">
    <text evidence="4">Transfers a GMP moiety from GTP to Mo-molybdopterin (Mo-MPT) cofactor (Moco or molybdenum cofactor) to form Mo-molybdopterin guanine dinucleotide (Mo-MGD) cofactor.</text>
</comment>
<dbReference type="AlphaFoldDB" id="A0A1H7GVV0"/>
<dbReference type="CDD" id="cd03116">
    <property type="entry name" value="MobB"/>
    <property type="match status" value="1"/>
</dbReference>
<dbReference type="CDD" id="cd02503">
    <property type="entry name" value="MobA"/>
    <property type="match status" value="1"/>
</dbReference>
<sequence length="391" mass="43031">MITRDDLTGLILAGGQGRRMGGRDKGLEPFAGRPLVAHVRERLAGRVREVLINANRNAEAYAPLADRVIHDAEGGFQGPLMGIYSGLGAATTPWLLVVPCDSPALPHDLVDRLVAGIGESDIAVAFDGERLHPVVALIRTSLVEDLAVALADGERKIDRWYARHAWCRVDVSDCANAFANLNTDDDKQRLERSLSGGIPQRLPFDDDLPLLGIAAWSGTGKTTLLEQLLPRLGERGLRVAVIKHAHHTFDVDQPGKDSHRLRQAGASPMLVASRERVALMMETPGREEADLAELIDMVRPQHPDLVLVEGFKAWPLPKLELYRPEVGKTLRVAEDSWVRAVASDESLVLPEGVEALDLNDLEALTDWIAAWPARWPRCQLPRERKQEEATP</sequence>
<accession>A0A1H7GVV0</accession>
<evidence type="ECO:0000256" key="1">
    <source>
        <dbReference type="ARBA" id="ARBA00022842"/>
    </source>
</evidence>
<comment type="subunit">
    <text evidence="4">Monomer.</text>
</comment>
<evidence type="ECO:0000313" key="8">
    <source>
        <dbReference type="Proteomes" id="UP000198807"/>
    </source>
</evidence>
<dbReference type="SUPFAM" id="SSF53448">
    <property type="entry name" value="Nucleotide-diphospho-sugar transferases"/>
    <property type="match status" value="1"/>
</dbReference>
<organism evidence="7 8">
    <name type="scientific">Halomonas daqiaonensis</name>
    <dbReference type="NCBI Taxonomy" id="650850"/>
    <lineage>
        <taxon>Bacteria</taxon>
        <taxon>Pseudomonadati</taxon>
        <taxon>Pseudomonadota</taxon>
        <taxon>Gammaproteobacteria</taxon>
        <taxon>Oceanospirillales</taxon>
        <taxon>Halomonadaceae</taxon>
        <taxon>Halomonas</taxon>
    </lineage>
</organism>
<dbReference type="GO" id="GO:0005737">
    <property type="term" value="C:cytoplasm"/>
    <property type="evidence" value="ECO:0007669"/>
    <property type="project" value="UniProtKB-SubCell"/>
</dbReference>
<dbReference type="Gene3D" id="3.90.550.10">
    <property type="entry name" value="Spore Coat Polysaccharide Biosynthesis Protein SpsA, Chain A"/>
    <property type="match status" value="1"/>
</dbReference>
<comment type="similarity">
    <text evidence="4">Belongs to the MobA family.</text>
</comment>
<dbReference type="InterPro" id="IPR027417">
    <property type="entry name" value="P-loop_NTPase"/>
</dbReference>
<dbReference type="GO" id="GO:0046872">
    <property type="term" value="F:metal ion binding"/>
    <property type="evidence" value="ECO:0007669"/>
    <property type="project" value="UniProtKB-KW"/>
</dbReference>
<feature type="binding site" evidence="4">
    <location>
        <position position="101"/>
    </location>
    <ligand>
        <name>GTP</name>
        <dbReference type="ChEBI" id="CHEBI:37565"/>
    </ligand>
</feature>
<evidence type="ECO:0000256" key="4">
    <source>
        <dbReference type="HAMAP-Rule" id="MF_00316"/>
    </source>
</evidence>
<dbReference type="Gene3D" id="3.40.50.300">
    <property type="entry name" value="P-loop containing nucleotide triphosphate hydrolases"/>
    <property type="match status" value="1"/>
</dbReference>
<feature type="domain" description="Molybdopterin-guanine dinucleotide biosynthesis protein B (MobB)" evidence="5">
    <location>
        <begin position="211"/>
        <end position="344"/>
    </location>
</feature>
<evidence type="ECO:0000259" key="5">
    <source>
        <dbReference type="Pfam" id="PF03205"/>
    </source>
</evidence>
<dbReference type="InterPro" id="IPR004435">
    <property type="entry name" value="MobB_dom"/>
</dbReference>
<gene>
    <name evidence="4" type="primary">mobA</name>
    <name evidence="7" type="ORF">SAMN04488129_10278</name>
</gene>
<feature type="binding site" evidence="4">
    <location>
        <position position="25"/>
    </location>
    <ligand>
        <name>GTP</name>
        <dbReference type="ChEBI" id="CHEBI:37565"/>
    </ligand>
</feature>
<comment type="subcellular location">
    <subcellularLocation>
        <location evidence="4">Cytoplasm</location>
    </subcellularLocation>
</comment>
<dbReference type="Proteomes" id="UP000198807">
    <property type="component" value="Unassembled WGS sequence"/>
</dbReference>
<feature type="binding site" evidence="4">
    <location>
        <position position="71"/>
    </location>
    <ligand>
        <name>GTP</name>
        <dbReference type="ChEBI" id="CHEBI:37565"/>
    </ligand>
</feature>
<dbReference type="GO" id="GO:0005525">
    <property type="term" value="F:GTP binding"/>
    <property type="evidence" value="ECO:0007669"/>
    <property type="project" value="UniProtKB-UniRule"/>
</dbReference>
<dbReference type="InterPro" id="IPR052539">
    <property type="entry name" value="MGD_biosynthesis_adapter"/>
</dbReference>
<keyword evidence="4" id="KW-0547">Nucleotide-binding</keyword>
<keyword evidence="8" id="KW-1185">Reference proteome</keyword>
<evidence type="ECO:0000256" key="2">
    <source>
        <dbReference type="ARBA" id="ARBA00023134"/>
    </source>
</evidence>
<dbReference type="GO" id="GO:0006777">
    <property type="term" value="P:Mo-molybdopterin cofactor biosynthetic process"/>
    <property type="evidence" value="ECO:0007669"/>
    <property type="project" value="UniProtKB-KW"/>
</dbReference>
<keyword evidence="4" id="KW-0479">Metal-binding</keyword>
<dbReference type="NCBIfam" id="TIGR02665">
    <property type="entry name" value="molyb_mobA"/>
    <property type="match status" value="1"/>
</dbReference>
<dbReference type="PANTHER" id="PTHR40072:SF1">
    <property type="entry name" value="MOLYBDOPTERIN-GUANINE DINUCLEOTIDE BIOSYNTHESIS ADAPTER PROTEIN"/>
    <property type="match status" value="1"/>
</dbReference>
<comment type="cofactor">
    <cofactor evidence="4">
        <name>Mg(2+)</name>
        <dbReference type="ChEBI" id="CHEBI:18420"/>
    </cofactor>
</comment>
<dbReference type="Pfam" id="PF03205">
    <property type="entry name" value="MobB"/>
    <property type="match status" value="1"/>
</dbReference>
<evidence type="ECO:0000259" key="6">
    <source>
        <dbReference type="Pfam" id="PF12804"/>
    </source>
</evidence>